<dbReference type="Pfam" id="PF00550">
    <property type="entry name" value="PP-binding"/>
    <property type="match status" value="1"/>
</dbReference>
<dbReference type="RefSeq" id="WP_117225902.1">
    <property type="nucleotide sequence ID" value="NZ_CP061725.1"/>
</dbReference>
<organism evidence="2 3">
    <name type="scientific">Micromonospora craniellae</name>
    <dbReference type="NCBI Taxonomy" id="2294034"/>
    <lineage>
        <taxon>Bacteria</taxon>
        <taxon>Bacillati</taxon>
        <taxon>Actinomycetota</taxon>
        <taxon>Actinomycetes</taxon>
        <taxon>Micromonosporales</taxon>
        <taxon>Micromonosporaceae</taxon>
        <taxon>Micromonospora</taxon>
    </lineage>
</organism>
<dbReference type="InterPro" id="IPR036736">
    <property type="entry name" value="ACP-like_sf"/>
</dbReference>
<evidence type="ECO:0000313" key="3">
    <source>
        <dbReference type="Proteomes" id="UP000262621"/>
    </source>
</evidence>
<evidence type="ECO:0000313" key="2">
    <source>
        <dbReference type="EMBL" id="RFS47964.1"/>
    </source>
</evidence>
<name>A0A372G4Y2_9ACTN</name>
<sequence length="81" mass="8907">MGELRDILLALGLEGSEIAADRRLRAHLALDSVDTVELEQELQTRFGVVVDLWDKHDFTVAELAERIERTRTDGTSGASGA</sequence>
<dbReference type="OrthoDB" id="3700228at2"/>
<dbReference type="InterPro" id="IPR009081">
    <property type="entry name" value="PP-bd_ACP"/>
</dbReference>
<gene>
    <name evidence="2" type="ORF">D0Q02_00135</name>
</gene>
<comment type="caution">
    <text evidence="2">The sequence shown here is derived from an EMBL/GenBank/DDBJ whole genome shotgun (WGS) entry which is preliminary data.</text>
</comment>
<dbReference type="EMBL" id="QVFU01000001">
    <property type="protein sequence ID" value="RFS47964.1"/>
    <property type="molecule type" value="Genomic_DNA"/>
</dbReference>
<dbReference type="SUPFAM" id="SSF47336">
    <property type="entry name" value="ACP-like"/>
    <property type="match status" value="1"/>
</dbReference>
<accession>A0A372G4Y2</accession>
<protein>
    <submittedName>
        <fullName evidence="2">Acyl carrier protein</fullName>
    </submittedName>
</protein>
<reference evidence="2 3" key="1">
    <citation type="submission" date="2018-08" db="EMBL/GenBank/DDBJ databases">
        <title>Verrucosispora craniellae sp. nov., isolated from a marine sponge in the South China Sea.</title>
        <authorList>
            <person name="Li L."/>
            <person name="Lin H.W."/>
        </authorList>
    </citation>
    <scope>NUCLEOTIDE SEQUENCE [LARGE SCALE GENOMIC DNA]</scope>
    <source>
        <strain evidence="2 3">LHW63014</strain>
    </source>
</reference>
<dbReference type="Gene3D" id="1.10.1200.10">
    <property type="entry name" value="ACP-like"/>
    <property type="match status" value="1"/>
</dbReference>
<feature type="domain" description="Carrier" evidence="1">
    <location>
        <begin position="10"/>
        <end position="52"/>
    </location>
</feature>
<dbReference type="AlphaFoldDB" id="A0A372G4Y2"/>
<evidence type="ECO:0000259" key="1">
    <source>
        <dbReference type="Pfam" id="PF00550"/>
    </source>
</evidence>
<dbReference type="Proteomes" id="UP000262621">
    <property type="component" value="Unassembled WGS sequence"/>
</dbReference>
<keyword evidence="3" id="KW-1185">Reference proteome</keyword>
<proteinExistence type="predicted"/>